<name>A0A7R8V5A3_HERIL</name>
<evidence type="ECO:0008006" key="6">
    <source>
        <dbReference type="Google" id="ProtNLM"/>
    </source>
</evidence>
<evidence type="ECO:0000313" key="4">
    <source>
        <dbReference type="EMBL" id="CAD7092322.1"/>
    </source>
</evidence>
<dbReference type="GO" id="GO:0032543">
    <property type="term" value="P:mitochondrial translation"/>
    <property type="evidence" value="ECO:0007669"/>
    <property type="project" value="TreeGrafter"/>
</dbReference>
<reference evidence="4 5" key="1">
    <citation type="submission" date="2020-11" db="EMBL/GenBank/DDBJ databases">
        <authorList>
            <person name="Wallbank WR R."/>
            <person name="Pardo Diaz C."/>
            <person name="Kozak K."/>
            <person name="Martin S."/>
            <person name="Jiggins C."/>
            <person name="Moest M."/>
            <person name="Warren A I."/>
            <person name="Generalovic N T."/>
            <person name="Byers J.R.P. K."/>
            <person name="Montejo-Kovacevich G."/>
            <person name="Yen C E."/>
        </authorList>
    </citation>
    <scope>NUCLEOTIDE SEQUENCE [LARGE SCALE GENOMIC DNA]</scope>
</reference>
<dbReference type="InterPro" id="IPR000266">
    <property type="entry name" value="Ribosomal_uS17"/>
</dbReference>
<dbReference type="GO" id="GO:0003735">
    <property type="term" value="F:structural constituent of ribosome"/>
    <property type="evidence" value="ECO:0007669"/>
    <property type="project" value="InterPro"/>
</dbReference>
<gene>
    <name evidence="4" type="ORF">HERILL_LOCUS14692</name>
</gene>
<accession>A0A7R8V5A3</accession>
<dbReference type="FunFam" id="2.40.50.140:FF:000268">
    <property type="entry name" value="Mitochondrial ribosomal protein S17"/>
    <property type="match status" value="1"/>
</dbReference>
<protein>
    <recommendedName>
        <fullName evidence="6">Mitochondrial ribosomal protein S17</fullName>
    </recommendedName>
</protein>
<keyword evidence="3" id="KW-0687">Ribonucleoprotein</keyword>
<dbReference type="OrthoDB" id="274752at2759"/>
<dbReference type="GO" id="GO:0005763">
    <property type="term" value="C:mitochondrial small ribosomal subunit"/>
    <property type="evidence" value="ECO:0007669"/>
    <property type="project" value="InterPro"/>
</dbReference>
<evidence type="ECO:0000256" key="2">
    <source>
        <dbReference type="ARBA" id="ARBA00022980"/>
    </source>
</evidence>
<evidence type="ECO:0000256" key="1">
    <source>
        <dbReference type="ARBA" id="ARBA00010254"/>
    </source>
</evidence>
<keyword evidence="5" id="KW-1185">Reference proteome</keyword>
<dbReference type="Gene3D" id="2.40.50.140">
    <property type="entry name" value="Nucleic acid-binding proteins"/>
    <property type="match status" value="1"/>
</dbReference>
<dbReference type="PANTHER" id="PTHR24088:SF0">
    <property type="entry name" value="SMALL RIBOSOMAL SUBUNIT PROTEIN US17M"/>
    <property type="match status" value="1"/>
</dbReference>
<comment type="similarity">
    <text evidence="1">Belongs to the universal ribosomal protein uS17 family.</text>
</comment>
<proteinExistence type="inferred from homology"/>
<dbReference type="OMA" id="TVHAKWI"/>
<dbReference type="InterPro" id="IPR039193">
    <property type="entry name" value="Ribosomal_uS17m_metazoa"/>
</dbReference>
<dbReference type="InterPro" id="IPR012340">
    <property type="entry name" value="NA-bd_OB-fold"/>
</dbReference>
<dbReference type="AlphaFoldDB" id="A0A7R8V5A3"/>
<evidence type="ECO:0000313" key="5">
    <source>
        <dbReference type="Proteomes" id="UP000594454"/>
    </source>
</evidence>
<dbReference type="PANTHER" id="PTHR24088">
    <property type="entry name" value="28S RIBOSOMAL PROTEIN S17, MITOCHONDRIAL"/>
    <property type="match status" value="1"/>
</dbReference>
<dbReference type="Pfam" id="PF00366">
    <property type="entry name" value="Ribosomal_S17"/>
    <property type="match status" value="1"/>
</dbReference>
<sequence length="156" mass="18002">MAAARKLLLLGQCVPCIKHNASKIRIRRMELDENLLMYFKKDEFIFAHDPEKKCKTGDIVLIKELPKKFTRLITHSVEEIVYPLGDITDPITGKKVVVGKYRDDVEHVNKLFGKSEKAFDYDKAPPRGRLEGTKDFTHGETYIKWHEDGKDQPFAV</sequence>
<dbReference type="SUPFAM" id="SSF50249">
    <property type="entry name" value="Nucleic acid-binding proteins"/>
    <property type="match status" value="1"/>
</dbReference>
<dbReference type="FunCoup" id="A0A7R8V5A3">
    <property type="interactions" value="1154"/>
</dbReference>
<organism evidence="4 5">
    <name type="scientific">Hermetia illucens</name>
    <name type="common">Black soldier fly</name>
    <dbReference type="NCBI Taxonomy" id="343691"/>
    <lineage>
        <taxon>Eukaryota</taxon>
        <taxon>Metazoa</taxon>
        <taxon>Ecdysozoa</taxon>
        <taxon>Arthropoda</taxon>
        <taxon>Hexapoda</taxon>
        <taxon>Insecta</taxon>
        <taxon>Pterygota</taxon>
        <taxon>Neoptera</taxon>
        <taxon>Endopterygota</taxon>
        <taxon>Diptera</taxon>
        <taxon>Brachycera</taxon>
        <taxon>Stratiomyomorpha</taxon>
        <taxon>Stratiomyidae</taxon>
        <taxon>Hermetiinae</taxon>
        <taxon>Hermetia</taxon>
    </lineage>
</organism>
<dbReference type="Proteomes" id="UP000594454">
    <property type="component" value="Chromosome 6"/>
</dbReference>
<dbReference type="InParanoid" id="A0A7R8V5A3"/>
<keyword evidence="2" id="KW-0689">Ribosomal protein</keyword>
<evidence type="ECO:0000256" key="3">
    <source>
        <dbReference type="ARBA" id="ARBA00023274"/>
    </source>
</evidence>
<dbReference type="EMBL" id="LR899014">
    <property type="protein sequence ID" value="CAD7092322.1"/>
    <property type="molecule type" value="Genomic_DNA"/>
</dbReference>